<evidence type="ECO:0000313" key="2">
    <source>
        <dbReference type="Proteomes" id="UP000656548"/>
    </source>
</evidence>
<dbReference type="EMBL" id="JADBEJ010000006">
    <property type="protein sequence ID" value="MBE1580484.1"/>
    <property type="molecule type" value="Genomic_DNA"/>
</dbReference>
<sequence length="347" mass="38436">MGVTSGMSLAAAREDQAGSNQALRACRDRLGWSLDRAARELHRIGLEAGIPVPTDAESVRRTLIRHEAGDSAPKRTDDPYARLYSLAYRRPAHELFGSLRPAVSLDGTFAVTAHQFVPVHVGPNVRQLVDELGAEECFVGWASAHRVELVLDGDRPVRGDLYVFAWGVAVLHAKTSHRPESIAELAVWRRETHRSTRERLARHLASVLQHGEQPTRYVLTAFWLDEPAWSARDLHTAMRLMTSPRVLLGSGSADLHQARQIEKRLFSEGFAPDDHVPVGIDGVSLGWASWAGVSYHPLATTAALCETDLVTVELLAQGLWCLCDDLDQQVRAGKDPVLPEGHDWRWL</sequence>
<reference evidence="1 2" key="1">
    <citation type="submission" date="2020-10" db="EMBL/GenBank/DDBJ databases">
        <title>Sequencing the genomes of 1000 actinobacteria strains.</title>
        <authorList>
            <person name="Klenk H.-P."/>
        </authorList>
    </citation>
    <scope>NUCLEOTIDE SEQUENCE [LARGE SCALE GENOMIC DNA]</scope>
    <source>
        <strain evidence="1 2">DSM 46661</strain>
    </source>
</reference>
<keyword evidence="2" id="KW-1185">Reference proteome</keyword>
<dbReference type="Proteomes" id="UP000656548">
    <property type="component" value="Unassembled WGS sequence"/>
</dbReference>
<gene>
    <name evidence="1" type="ORF">H4W30_007565</name>
</gene>
<accession>A0ABR9LIG5</accession>
<dbReference type="RefSeq" id="WP_192747040.1">
    <property type="nucleotide sequence ID" value="NZ_JADBEJ010000006.1"/>
</dbReference>
<feature type="non-terminal residue" evidence="1">
    <location>
        <position position="347"/>
    </location>
</feature>
<evidence type="ECO:0000313" key="1">
    <source>
        <dbReference type="EMBL" id="MBE1580484.1"/>
    </source>
</evidence>
<comment type="caution">
    <text evidence="1">The sequence shown here is derived from an EMBL/GenBank/DDBJ whole genome shotgun (WGS) entry which is preliminary data.</text>
</comment>
<protein>
    <submittedName>
        <fullName evidence="1">Uncharacterized protein</fullName>
    </submittedName>
</protein>
<organism evidence="1 2">
    <name type="scientific">Amycolatopsis roodepoortensis</name>
    <dbReference type="NCBI Taxonomy" id="700274"/>
    <lineage>
        <taxon>Bacteria</taxon>
        <taxon>Bacillati</taxon>
        <taxon>Actinomycetota</taxon>
        <taxon>Actinomycetes</taxon>
        <taxon>Pseudonocardiales</taxon>
        <taxon>Pseudonocardiaceae</taxon>
        <taxon>Amycolatopsis</taxon>
    </lineage>
</organism>
<name>A0ABR9LIG5_9PSEU</name>
<proteinExistence type="predicted"/>